<evidence type="ECO:0000313" key="4">
    <source>
        <dbReference type="Proteomes" id="UP000826271"/>
    </source>
</evidence>
<accession>A0AAV6W2M3</accession>
<dbReference type="InterPro" id="IPR046347">
    <property type="entry name" value="bZIP_sf"/>
</dbReference>
<evidence type="ECO:0000256" key="1">
    <source>
        <dbReference type="SAM" id="Coils"/>
    </source>
</evidence>
<evidence type="ECO:0000259" key="2">
    <source>
        <dbReference type="SMART" id="SM00338"/>
    </source>
</evidence>
<reference evidence="3" key="1">
    <citation type="submission" date="2019-10" db="EMBL/GenBank/DDBJ databases">
        <authorList>
            <person name="Zhang R."/>
            <person name="Pan Y."/>
            <person name="Wang J."/>
            <person name="Ma R."/>
            <person name="Yu S."/>
        </authorList>
    </citation>
    <scope>NUCLEOTIDE SEQUENCE</scope>
    <source>
        <strain evidence="3">LA-IB0</strain>
        <tissue evidence="3">Leaf</tissue>
    </source>
</reference>
<protein>
    <recommendedName>
        <fullName evidence="2">BZIP domain-containing protein</fullName>
    </recommendedName>
</protein>
<sequence length="144" mass="16568">MDNTEFVFPSEEMFSCDAPIASSWSFEINKQFLPQTQACSDDTNSEYSVEKKGQINRPFGNREAVRKYREKKKAKIALLEDEVVNLRALNEQLMKKVQNQAVMEAEIARLKCLLVDLRGRIEGEIGSFPYHQNKMDNISNINSM</sequence>
<feature type="coiled-coil region" evidence="1">
    <location>
        <begin position="69"/>
        <end position="96"/>
    </location>
</feature>
<dbReference type="SMART" id="SM00338">
    <property type="entry name" value="BRLZ"/>
    <property type="match status" value="1"/>
</dbReference>
<dbReference type="AlphaFoldDB" id="A0AAV6W2M3"/>
<dbReference type="EMBL" id="WHWC01000019">
    <property type="protein sequence ID" value="KAG8364409.1"/>
    <property type="molecule type" value="Genomic_DNA"/>
</dbReference>
<evidence type="ECO:0000313" key="3">
    <source>
        <dbReference type="EMBL" id="KAG8364409.1"/>
    </source>
</evidence>
<dbReference type="Proteomes" id="UP000826271">
    <property type="component" value="Unassembled WGS sequence"/>
</dbReference>
<dbReference type="PANTHER" id="PTHR23334:SF49">
    <property type="entry name" value="BASIC LEUCINE ZIPPER 23"/>
    <property type="match status" value="1"/>
</dbReference>
<dbReference type="PANTHER" id="PTHR23334">
    <property type="entry name" value="CCAAT/ENHANCER BINDING PROTEIN"/>
    <property type="match status" value="1"/>
</dbReference>
<keyword evidence="4" id="KW-1185">Reference proteome</keyword>
<dbReference type="GO" id="GO:0000978">
    <property type="term" value="F:RNA polymerase II cis-regulatory region sequence-specific DNA binding"/>
    <property type="evidence" value="ECO:0007669"/>
    <property type="project" value="TreeGrafter"/>
</dbReference>
<dbReference type="CDD" id="cd14686">
    <property type="entry name" value="bZIP"/>
    <property type="match status" value="1"/>
</dbReference>
<name>A0AAV6W2M3_9LAMI</name>
<dbReference type="InterPro" id="IPR004827">
    <property type="entry name" value="bZIP"/>
</dbReference>
<dbReference type="Gene3D" id="1.20.5.170">
    <property type="match status" value="1"/>
</dbReference>
<dbReference type="Pfam" id="PF07716">
    <property type="entry name" value="bZIP_2"/>
    <property type="match status" value="1"/>
</dbReference>
<dbReference type="InterPro" id="IPR031106">
    <property type="entry name" value="C/EBP"/>
</dbReference>
<keyword evidence="1" id="KW-0175">Coiled coil</keyword>
<dbReference type="SUPFAM" id="SSF57959">
    <property type="entry name" value="Leucine zipper domain"/>
    <property type="match status" value="1"/>
</dbReference>
<comment type="caution">
    <text evidence="3">The sequence shown here is derived from an EMBL/GenBank/DDBJ whole genome shotgun (WGS) entry which is preliminary data.</text>
</comment>
<dbReference type="GO" id="GO:0006351">
    <property type="term" value="P:DNA-templated transcription"/>
    <property type="evidence" value="ECO:0007669"/>
    <property type="project" value="InterPro"/>
</dbReference>
<organism evidence="3 4">
    <name type="scientific">Buddleja alternifolia</name>
    <dbReference type="NCBI Taxonomy" id="168488"/>
    <lineage>
        <taxon>Eukaryota</taxon>
        <taxon>Viridiplantae</taxon>
        <taxon>Streptophyta</taxon>
        <taxon>Embryophyta</taxon>
        <taxon>Tracheophyta</taxon>
        <taxon>Spermatophyta</taxon>
        <taxon>Magnoliopsida</taxon>
        <taxon>eudicotyledons</taxon>
        <taxon>Gunneridae</taxon>
        <taxon>Pentapetalae</taxon>
        <taxon>asterids</taxon>
        <taxon>lamiids</taxon>
        <taxon>Lamiales</taxon>
        <taxon>Scrophulariaceae</taxon>
        <taxon>Buddlejeae</taxon>
        <taxon>Buddleja</taxon>
    </lineage>
</organism>
<proteinExistence type="predicted"/>
<dbReference type="GO" id="GO:0000981">
    <property type="term" value="F:DNA-binding transcription factor activity, RNA polymerase II-specific"/>
    <property type="evidence" value="ECO:0007669"/>
    <property type="project" value="TreeGrafter"/>
</dbReference>
<gene>
    <name evidence="3" type="ORF">BUALT_Bualt19G0125800</name>
</gene>
<feature type="domain" description="BZIP" evidence="2">
    <location>
        <begin position="48"/>
        <end position="116"/>
    </location>
</feature>